<dbReference type="GO" id="GO:0046856">
    <property type="term" value="P:phosphatidylinositol dephosphorylation"/>
    <property type="evidence" value="ECO:0007669"/>
    <property type="project" value="TreeGrafter"/>
</dbReference>
<evidence type="ECO:0000256" key="3">
    <source>
        <dbReference type="ARBA" id="ARBA00012903"/>
    </source>
</evidence>
<dbReference type="PANTHER" id="PTHR10807:SF128">
    <property type="entry name" value="PHOSPHATIDYLINOSITOL-3,5-BISPHOSPHATE 3-PHOSPHATASE"/>
    <property type="match status" value="1"/>
</dbReference>
<dbReference type="STRING" id="6832.A0A553PCU7"/>
<dbReference type="SUPFAM" id="SSF52799">
    <property type="entry name" value="(Phosphotyrosine protein) phosphatases II"/>
    <property type="match status" value="1"/>
</dbReference>
<evidence type="ECO:0000256" key="2">
    <source>
        <dbReference type="ARBA" id="ARBA00007471"/>
    </source>
</evidence>
<feature type="compositionally biased region" description="Low complexity" evidence="7">
    <location>
        <begin position="48"/>
        <end position="58"/>
    </location>
</feature>
<dbReference type="InterPro" id="IPR016130">
    <property type="entry name" value="Tyr_Pase_AS"/>
</dbReference>
<feature type="active site" description="Phosphocysteine intermediate" evidence="5">
    <location>
        <position position="434"/>
    </location>
</feature>
<dbReference type="PROSITE" id="PS00383">
    <property type="entry name" value="TYR_PHOSPHATASE_1"/>
    <property type="match status" value="1"/>
</dbReference>
<evidence type="ECO:0000256" key="5">
    <source>
        <dbReference type="PIRSR" id="PIRSR630564-1"/>
    </source>
</evidence>
<proteinExistence type="inferred from homology"/>
<dbReference type="Proteomes" id="UP000318571">
    <property type="component" value="Chromosome 2"/>
</dbReference>
<dbReference type="GO" id="GO:0012505">
    <property type="term" value="C:endomembrane system"/>
    <property type="evidence" value="ECO:0007669"/>
    <property type="project" value="UniProtKB-SubCell"/>
</dbReference>
<feature type="compositionally biased region" description="Basic residues" evidence="7">
    <location>
        <begin position="1"/>
        <end position="19"/>
    </location>
</feature>
<dbReference type="GO" id="GO:0016020">
    <property type="term" value="C:membrane"/>
    <property type="evidence" value="ECO:0007669"/>
    <property type="project" value="TreeGrafter"/>
</dbReference>
<reference evidence="9 10" key="1">
    <citation type="journal article" date="2018" name="Nat. Ecol. Evol.">
        <title>Genomic signatures of mitonuclear coevolution across populations of Tigriopus californicus.</title>
        <authorList>
            <person name="Barreto F.S."/>
            <person name="Watson E.T."/>
            <person name="Lima T.G."/>
            <person name="Willett C.S."/>
            <person name="Edmands S."/>
            <person name="Li W."/>
            <person name="Burton R.S."/>
        </authorList>
    </citation>
    <scope>NUCLEOTIDE SEQUENCE [LARGE SCALE GENOMIC DNA]</scope>
    <source>
        <strain evidence="9 10">San Diego</strain>
    </source>
</reference>
<dbReference type="Pfam" id="PF06602">
    <property type="entry name" value="Myotub-related"/>
    <property type="match status" value="1"/>
</dbReference>
<feature type="compositionally biased region" description="Pro residues" evidence="7">
    <location>
        <begin position="38"/>
        <end position="47"/>
    </location>
</feature>
<dbReference type="PANTHER" id="PTHR10807">
    <property type="entry name" value="MYOTUBULARIN-RELATED"/>
    <property type="match status" value="1"/>
</dbReference>
<dbReference type="InterPro" id="IPR011993">
    <property type="entry name" value="PH-like_dom_sf"/>
</dbReference>
<accession>A0A553PCU7</accession>
<dbReference type="SUPFAM" id="SSF50729">
    <property type="entry name" value="PH domain-like"/>
    <property type="match status" value="1"/>
</dbReference>
<comment type="similarity">
    <text evidence="2">Belongs to the protein-tyrosine phosphatase family. Non-receptor class myotubularin subfamily.</text>
</comment>
<keyword evidence="4" id="KW-0443">Lipid metabolism</keyword>
<feature type="compositionally biased region" description="Basic and acidic residues" evidence="7">
    <location>
        <begin position="632"/>
        <end position="642"/>
    </location>
</feature>
<feature type="region of interest" description="Disordered" evidence="7">
    <location>
        <begin position="1"/>
        <end position="85"/>
    </location>
</feature>
<dbReference type="InterPro" id="IPR003595">
    <property type="entry name" value="Tyr_Pase_cat"/>
</dbReference>
<dbReference type="OrthoDB" id="271628at2759"/>
<dbReference type="PROSITE" id="PS51339">
    <property type="entry name" value="PPASE_MYOTUBULARIN"/>
    <property type="match status" value="1"/>
</dbReference>
<dbReference type="EMBL" id="VCGU01000005">
    <property type="protein sequence ID" value="TRY75512.1"/>
    <property type="molecule type" value="Genomic_DNA"/>
</dbReference>
<dbReference type="InterPro" id="IPR029021">
    <property type="entry name" value="Prot-tyrosine_phosphatase-like"/>
</dbReference>
<feature type="domain" description="Myotubularin phosphatase" evidence="8">
    <location>
        <begin position="222"/>
        <end position="598"/>
    </location>
</feature>
<dbReference type="GO" id="GO:0004438">
    <property type="term" value="F:phosphatidylinositol-3-phosphate phosphatase activity"/>
    <property type="evidence" value="ECO:0007669"/>
    <property type="project" value="TreeGrafter"/>
</dbReference>
<feature type="region of interest" description="Disordered" evidence="7">
    <location>
        <begin position="631"/>
        <end position="665"/>
    </location>
</feature>
<comment type="caution">
    <text evidence="9">The sequence shown here is derived from an EMBL/GenBank/DDBJ whole genome shotgun (WGS) entry which is preliminary data.</text>
</comment>
<feature type="binding site" evidence="6">
    <location>
        <begin position="434"/>
        <end position="440"/>
    </location>
    <ligand>
        <name>substrate</name>
    </ligand>
</feature>
<sequence length="665" mass="75415">MDSGRHRQPLHPPAHHHPSASHAGPPPRRPPRQSLPAIGPPVSPDSPTPSLGSSSSEGPDGRSGSSGGGGGEREHGGGAQGGGGAENVISLLSGEKIVDRYYEMNYVCPYTVPNSVKGTLIVTNYRLFFYGAHREGPTTVDVPLGCVSRIEKVGRQRTSMAAELAYGLDIVCKDIRSLRFAFNKIENKRKDIFETLHLYSFPLSHTTPLFAYHYQERHKGDGWNVYDPIGELKRQGLPNESWTISRINERYEICETYPRILGIPTSASKEMVTEVAKFRSRGRLPVLSWMHPESQATICRCAQPLVGMTSNKSSEDQEYIRAIMDANAHTDRIFIMDARPKINSMVNRVNGGGSENEDIYQSAELCFLDIQNIHVMRESLRKVRDICFPVIDDNRWLSNVDNTNWLHHLHCILAGAVKVADKVENAKSSVIVHCSDGWDRTAQITSMAMMLMDPYYRSLRGFQVLVEKEWLSFGHKFAHRIGHGVDKPNDNDRSPVFLQFIDCVWQIMNQFPNSFEFNELFLTSVMDHLYSCRFGTFLFNSDKERRQNSLSQHTQSLWSFVNSDHHSFLNPTYNDMADGRSIMPETSERYLKLWTSYYCRHNPRMRPQENIPSRGSQMLFFKSQLKTKFSHLKKETSRRTQKESIPTHVGPPSSARLMSSDSTNI</sequence>
<dbReference type="GO" id="GO:0052629">
    <property type="term" value="F:phosphatidylinositol-3,5-bisphosphate 3-phosphatase activity"/>
    <property type="evidence" value="ECO:0007669"/>
    <property type="project" value="UniProtKB-EC"/>
</dbReference>
<evidence type="ECO:0000313" key="10">
    <source>
        <dbReference type="Proteomes" id="UP000318571"/>
    </source>
</evidence>
<feature type="binding site" evidence="6">
    <location>
        <begin position="372"/>
        <end position="373"/>
    </location>
    <ligand>
        <name>substrate</name>
    </ligand>
</feature>
<name>A0A553PCU7_TIGCA</name>
<comment type="subcellular location">
    <subcellularLocation>
        <location evidence="1">Endomembrane system</location>
        <topology evidence="1">Peripheral membrane protein</topology>
    </subcellularLocation>
</comment>
<dbReference type="Gene3D" id="2.30.29.30">
    <property type="entry name" value="Pleckstrin-homology domain (PH domain)/Phosphotyrosine-binding domain (PTB)"/>
    <property type="match status" value="1"/>
</dbReference>
<organism evidence="9 10">
    <name type="scientific">Tigriopus californicus</name>
    <name type="common">Marine copepod</name>
    <dbReference type="NCBI Taxonomy" id="6832"/>
    <lineage>
        <taxon>Eukaryota</taxon>
        <taxon>Metazoa</taxon>
        <taxon>Ecdysozoa</taxon>
        <taxon>Arthropoda</taxon>
        <taxon>Crustacea</taxon>
        <taxon>Multicrustacea</taxon>
        <taxon>Hexanauplia</taxon>
        <taxon>Copepoda</taxon>
        <taxon>Harpacticoida</taxon>
        <taxon>Harpacticidae</taxon>
        <taxon>Tigriopus</taxon>
    </lineage>
</organism>
<evidence type="ECO:0000256" key="7">
    <source>
        <dbReference type="SAM" id="MobiDB-lite"/>
    </source>
</evidence>
<dbReference type="Pfam" id="PF02893">
    <property type="entry name" value="GRAM"/>
    <property type="match status" value="1"/>
</dbReference>
<dbReference type="InterPro" id="IPR010569">
    <property type="entry name" value="Myotubularin-like_Pase_dom"/>
</dbReference>
<dbReference type="EC" id="3.1.3.95" evidence="3"/>
<evidence type="ECO:0000313" key="9">
    <source>
        <dbReference type="EMBL" id="TRY75512.1"/>
    </source>
</evidence>
<dbReference type="AlphaFoldDB" id="A0A553PCU7"/>
<evidence type="ECO:0000256" key="4">
    <source>
        <dbReference type="ARBA" id="ARBA00023098"/>
    </source>
</evidence>
<dbReference type="GO" id="GO:0005737">
    <property type="term" value="C:cytoplasm"/>
    <property type="evidence" value="ECO:0007669"/>
    <property type="project" value="TreeGrafter"/>
</dbReference>
<evidence type="ECO:0000256" key="1">
    <source>
        <dbReference type="ARBA" id="ARBA00004184"/>
    </source>
</evidence>
<feature type="compositionally biased region" description="Polar residues" evidence="7">
    <location>
        <begin position="656"/>
        <end position="665"/>
    </location>
</feature>
<evidence type="ECO:0000256" key="6">
    <source>
        <dbReference type="PIRSR" id="PIRSR630564-2"/>
    </source>
</evidence>
<protein>
    <recommendedName>
        <fullName evidence="3">phosphatidylinositol-3,5-bisphosphate 3-phosphatase</fullName>
        <ecNumber evidence="3">3.1.3.95</ecNumber>
    </recommendedName>
</protein>
<dbReference type="OMA" id="WRATKIN"/>
<dbReference type="InterPro" id="IPR030564">
    <property type="entry name" value="Myotubularin"/>
</dbReference>
<dbReference type="InterPro" id="IPR004182">
    <property type="entry name" value="GRAM"/>
</dbReference>
<evidence type="ECO:0000259" key="8">
    <source>
        <dbReference type="PROSITE" id="PS51339"/>
    </source>
</evidence>
<gene>
    <name evidence="9" type="ORF">TCAL_00726</name>
</gene>
<dbReference type="SMART" id="SM00404">
    <property type="entry name" value="PTPc_motif"/>
    <property type="match status" value="1"/>
</dbReference>
<keyword evidence="10" id="KW-1185">Reference proteome</keyword>